<name>A0ABN9WXW9_9DINO</name>
<feature type="non-terminal residue" evidence="1">
    <location>
        <position position="1"/>
    </location>
</feature>
<dbReference type="Proteomes" id="UP001189429">
    <property type="component" value="Unassembled WGS sequence"/>
</dbReference>
<organism evidence="1 2">
    <name type="scientific">Prorocentrum cordatum</name>
    <dbReference type="NCBI Taxonomy" id="2364126"/>
    <lineage>
        <taxon>Eukaryota</taxon>
        <taxon>Sar</taxon>
        <taxon>Alveolata</taxon>
        <taxon>Dinophyceae</taxon>
        <taxon>Prorocentrales</taxon>
        <taxon>Prorocentraceae</taxon>
        <taxon>Prorocentrum</taxon>
    </lineage>
</organism>
<reference evidence="1" key="1">
    <citation type="submission" date="2023-10" db="EMBL/GenBank/DDBJ databases">
        <authorList>
            <person name="Chen Y."/>
            <person name="Shah S."/>
            <person name="Dougan E. K."/>
            <person name="Thang M."/>
            <person name="Chan C."/>
        </authorList>
    </citation>
    <scope>NUCLEOTIDE SEQUENCE [LARGE SCALE GENOMIC DNA]</scope>
</reference>
<accession>A0ABN9WXW9</accession>
<sequence>AARGAGCSQPALCALLRRKRLLAQGSHTTWRQALAIGLAFCFPGDAGLLEWALESPIAAASASDPLARYERISPRLSFTEYVGLSMRSVHRWSRAHRNMGGGHGEAPLMLMRLYPKKKGGMGWIYVRPDRSSGSVGLKDRSRITARRQPNTTCAHPPARSADEKTAAIEAGTGKQLSVEFGAARRLRCTSALWDWAKWTVEKLDDTRTFLMELGDFRAYLYDLCQ</sequence>
<feature type="non-terminal residue" evidence="1">
    <location>
        <position position="225"/>
    </location>
</feature>
<protein>
    <submittedName>
        <fullName evidence="1">Uncharacterized protein</fullName>
    </submittedName>
</protein>
<dbReference type="EMBL" id="CAUYUJ010019519">
    <property type="protein sequence ID" value="CAK0891789.1"/>
    <property type="molecule type" value="Genomic_DNA"/>
</dbReference>
<proteinExistence type="predicted"/>
<gene>
    <name evidence="1" type="ORF">PCOR1329_LOCUS71633</name>
</gene>
<evidence type="ECO:0000313" key="2">
    <source>
        <dbReference type="Proteomes" id="UP001189429"/>
    </source>
</evidence>
<keyword evidence="2" id="KW-1185">Reference proteome</keyword>
<comment type="caution">
    <text evidence="1">The sequence shown here is derived from an EMBL/GenBank/DDBJ whole genome shotgun (WGS) entry which is preliminary data.</text>
</comment>
<evidence type="ECO:0000313" key="1">
    <source>
        <dbReference type="EMBL" id="CAK0891789.1"/>
    </source>
</evidence>